<protein>
    <submittedName>
        <fullName evidence="1">Uncharacterized protein</fullName>
    </submittedName>
</protein>
<dbReference type="Proteomes" id="UP000030760">
    <property type="component" value="Unassembled WGS sequence"/>
</dbReference>
<dbReference type="EMBL" id="KB405056">
    <property type="protein sequence ID" value="EMF57934.1"/>
    <property type="molecule type" value="Genomic_DNA"/>
</dbReference>
<accession>M3G044</accession>
<proteinExistence type="predicted"/>
<gene>
    <name evidence="1" type="ORF">SBD_0606</name>
</gene>
<name>M3G044_9ACTN</name>
<reference evidence="2" key="1">
    <citation type="journal article" date="2013" name="Genome Announc.">
        <title>Draft Genome Sequence of Streptomyces bottropensis ATCC 25435, a Bottromycin-Producing Actinomycete.</title>
        <authorList>
            <person name="Zhang H."/>
            <person name="Zhou W."/>
            <person name="Zhuang Y."/>
            <person name="Liang X."/>
            <person name="Liu T."/>
        </authorList>
    </citation>
    <scope>NUCLEOTIDE SEQUENCE [LARGE SCALE GENOMIC DNA]</scope>
    <source>
        <strain evidence="2">ATCC 25435</strain>
    </source>
</reference>
<evidence type="ECO:0000313" key="2">
    <source>
        <dbReference type="Proteomes" id="UP000030760"/>
    </source>
</evidence>
<evidence type="ECO:0000313" key="1">
    <source>
        <dbReference type="EMBL" id="EMF57934.1"/>
    </source>
</evidence>
<dbReference type="AlphaFoldDB" id="M3G044"/>
<sequence>MKEGLISPEEALGRVSGEGLARLMFPRFDTAATGKHPLRRPWSVVGAPRCLDLVKAA</sequence>
<organism evidence="1 2">
    <name type="scientific">Streptomyces bottropensis ATCC 25435</name>
    <dbReference type="NCBI Taxonomy" id="1054862"/>
    <lineage>
        <taxon>Bacteria</taxon>
        <taxon>Bacillati</taxon>
        <taxon>Actinomycetota</taxon>
        <taxon>Actinomycetes</taxon>
        <taxon>Kitasatosporales</taxon>
        <taxon>Streptomycetaceae</taxon>
        <taxon>Streptomyces</taxon>
    </lineage>
</organism>
<dbReference type="Gene3D" id="1.10.189.10">
    <property type="entry name" value="Pyruvate Phosphate Dikinase, domain 2"/>
    <property type="match status" value="1"/>
</dbReference>